<organism evidence="2 3">
    <name type="scientific">Flavobacterium zepuense</name>
    <dbReference type="NCBI Taxonomy" id="2593302"/>
    <lineage>
        <taxon>Bacteria</taxon>
        <taxon>Pseudomonadati</taxon>
        <taxon>Bacteroidota</taxon>
        <taxon>Flavobacteriia</taxon>
        <taxon>Flavobacteriales</taxon>
        <taxon>Flavobacteriaceae</taxon>
        <taxon>Flavobacterium</taxon>
    </lineage>
</organism>
<dbReference type="OrthoDB" id="1364040at2"/>
<evidence type="ECO:0008006" key="4">
    <source>
        <dbReference type="Google" id="ProtNLM"/>
    </source>
</evidence>
<dbReference type="AlphaFoldDB" id="A0A552VAM7"/>
<keyword evidence="1" id="KW-0472">Membrane</keyword>
<dbReference type="EMBL" id="VJVZ01000001">
    <property type="protein sequence ID" value="TRW27533.1"/>
    <property type="molecule type" value="Genomic_DNA"/>
</dbReference>
<name>A0A552VAM7_9FLAO</name>
<accession>A0A552VAM7</accession>
<feature type="transmembrane region" description="Helical" evidence="1">
    <location>
        <begin position="6"/>
        <end position="26"/>
    </location>
</feature>
<keyword evidence="3" id="KW-1185">Reference proteome</keyword>
<reference evidence="2 3" key="1">
    <citation type="submission" date="2019-07" db="EMBL/GenBank/DDBJ databases">
        <title>Flavobacterium sp. nov., isolated from glacier ice.</title>
        <authorList>
            <person name="Liu Q."/>
            <person name="Xin Y.-H."/>
        </authorList>
    </citation>
    <scope>NUCLEOTIDE SEQUENCE [LARGE SCALE GENOMIC DNA]</scope>
    <source>
        <strain evidence="2 3">ZT4R6</strain>
    </source>
</reference>
<evidence type="ECO:0000313" key="3">
    <source>
        <dbReference type="Proteomes" id="UP000320643"/>
    </source>
</evidence>
<evidence type="ECO:0000313" key="2">
    <source>
        <dbReference type="EMBL" id="TRW27533.1"/>
    </source>
</evidence>
<dbReference type="Proteomes" id="UP000320643">
    <property type="component" value="Unassembled WGS sequence"/>
</dbReference>
<protein>
    <recommendedName>
        <fullName evidence="4">Type II secretion system protein GspC N-terminal domain-containing protein</fullName>
    </recommendedName>
</protein>
<evidence type="ECO:0000256" key="1">
    <source>
        <dbReference type="SAM" id="Phobius"/>
    </source>
</evidence>
<sequence>MTKKSINIILIIVVLSLWGTAGYRYLSNFFTSDTLKAVNSHKTDIKFKDVKRDTFLLQPLAIDPFLHDAYAIPKPPVMHIKTTTINFKTRNTEKTLKSVISWPDIHYYGFIQSQNKNQVVLVKIDDKLFKMHKGEIINGIYIKEMFKDSISLVFNKERKVFKHI</sequence>
<gene>
    <name evidence="2" type="ORF">FMM05_02520</name>
</gene>
<comment type="caution">
    <text evidence="2">The sequence shown here is derived from an EMBL/GenBank/DDBJ whole genome shotgun (WGS) entry which is preliminary data.</text>
</comment>
<keyword evidence="1" id="KW-0812">Transmembrane</keyword>
<dbReference type="RefSeq" id="WP_143371761.1">
    <property type="nucleotide sequence ID" value="NZ_VJVZ01000001.1"/>
</dbReference>
<keyword evidence="1" id="KW-1133">Transmembrane helix</keyword>
<proteinExistence type="predicted"/>